<gene>
    <name evidence="3" type="ORF">GIW81_08685</name>
</gene>
<dbReference type="PANTHER" id="PTHR46663">
    <property type="entry name" value="DIGUANYLATE CYCLASE DGCT-RELATED"/>
    <property type="match status" value="1"/>
</dbReference>
<evidence type="ECO:0000256" key="1">
    <source>
        <dbReference type="SAM" id="Phobius"/>
    </source>
</evidence>
<feature type="transmembrane region" description="Helical" evidence="1">
    <location>
        <begin position="57"/>
        <end position="77"/>
    </location>
</feature>
<dbReference type="Proteomes" id="UP000440694">
    <property type="component" value="Unassembled WGS sequence"/>
</dbReference>
<dbReference type="InterPro" id="IPR043128">
    <property type="entry name" value="Rev_trsase/Diguanyl_cyclase"/>
</dbReference>
<comment type="caution">
    <text evidence="3">The sequence shown here is derived from an EMBL/GenBank/DDBJ whole genome shotgun (WGS) entry which is preliminary data.</text>
</comment>
<keyword evidence="4" id="KW-1185">Reference proteome</keyword>
<dbReference type="AlphaFoldDB" id="A0A6I3KJ20"/>
<accession>A0A6I3KJ20</accession>
<feature type="domain" description="GGDEF" evidence="2">
    <location>
        <begin position="135"/>
        <end position="267"/>
    </location>
</feature>
<dbReference type="InterPro" id="IPR052163">
    <property type="entry name" value="DGC-Regulatory_Protein"/>
</dbReference>
<dbReference type="Pfam" id="PF00990">
    <property type="entry name" value="GGDEF"/>
    <property type="match status" value="1"/>
</dbReference>
<dbReference type="InterPro" id="IPR000160">
    <property type="entry name" value="GGDEF_dom"/>
</dbReference>
<dbReference type="NCBIfam" id="TIGR00254">
    <property type="entry name" value="GGDEF"/>
    <property type="match status" value="1"/>
</dbReference>
<keyword evidence="1" id="KW-0472">Membrane</keyword>
<name>A0A6I3KJ20_9HYPH</name>
<feature type="transmembrane region" description="Helical" evidence="1">
    <location>
        <begin position="24"/>
        <end position="51"/>
    </location>
</feature>
<dbReference type="RefSeq" id="WP_154738838.1">
    <property type="nucleotide sequence ID" value="NZ_WMBQ01000001.1"/>
</dbReference>
<organism evidence="3 4">
    <name type="scientific">Hyphomicrobium album</name>
    <dbReference type="NCBI Taxonomy" id="2665159"/>
    <lineage>
        <taxon>Bacteria</taxon>
        <taxon>Pseudomonadati</taxon>
        <taxon>Pseudomonadota</taxon>
        <taxon>Alphaproteobacteria</taxon>
        <taxon>Hyphomicrobiales</taxon>
        <taxon>Hyphomicrobiaceae</taxon>
        <taxon>Hyphomicrobium</taxon>
    </lineage>
</organism>
<keyword evidence="1" id="KW-1133">Transmembrane helix</keyword>
<sequence length="280" mass="30115">MKPVGPRTVLAAIAEHPWSSLRDFVVLSAIMLFAVLMAQHYDIFAFIASLAYPSREISPAEAVLLGGVGAACVWTFISRRLRDAATDTLSPEMLASEMHALRVLAMQDPLTSLPNRRVLLDAVDIATKVSPVPGRSHAVFLLDLNGFKGVNDRYGHAMGDEVLKAVVARFRRAARSSDILARLGGDEFAVLSRDVDETDARTIGDRFIAALRDNVKAGGMSHAIGVAVGAALFPKDGDTVEKIMRHADVAMYRAKSQAVSSLVFFNPAVGIVGMERKASA</sequence>
<dbReference type="PROSITE" id="PS50887">
    <property type="entry name" value="GGDEF"/>
    <property type="match status" value="1"/>
</dbReference>
<dbReference type="EMBL" id="WMBQ01000001">
    <property type="protein sequence ID" value="MTD94408.1"/>
    <property type="molecule type" value="Genomic_DNA"/>
</dbReference>
<keyword evidence="1" id="KW-0812">Transmembrane</keyword>
<dbReference type="InterPro" id="IPR029787">
    <property type="entry name" value="Nucleotide_cyclase"/>
</dbReference>
<protein>
    <submittedName>
        <fullName evidence="3">Diguanylate cyclase</fullName>
    </submittedName>
</protein>
<dbReference type="SUPFAM" id="SSF55073">
    <property type="entry name" value="Nucleotide cyclase"/>
    <property type="match status" value="1"/>
</dbReference>
<proteinExistence type="predicted"/>
<dbReference type="Gene3D" id="3.30.70.270">
    <property type="match status" value="1"/>
</dbReference>
<reference evidence="3 4" key="1">
    <citation type="submission" date="2019-11" db="EMBL/GenBank/DDBJ databases">
        <title>Identification of a novel strain.</title>
        <authorList>
            <person name="Xu Q."/>
            <person name="Wang G."/>
        </authorList>
    </citation>
    <scope>NUCLEOTIDE SEQUENCE [LARGE SCALE GENOMIC DNA]</scope>
    <source>
        <strain evidence="4">xq</strain>
    </source>
</reference>
<dbReference type="CDD" id="cd01949">
    <property type="entry name" value="GGDEF"/>
    <property type="match status" value="1"/>
</dbReference>
<dbReference type="SMART" id="SM00267">
    <property type="entry name" value="GGDEF"/>
    <property type="match status" value="1"/>
</dbReference>
<evidence type="ECO:0000313" key="3">
    <source>
        <dbReference type="EMBL" id="MTD94408.1"/>
    </source>
</evidence>
<evidence type="ECO:0000259" key="2">
    <source>
        <dbReference type="PROSITE" id="PS50887"/>
    </source>
</evidence>
<dbReference type="PANTHER" id="PTHR46663:SF2">
    <property type="entry name" value="GGDEF DOMAIN-CONTAINING PROTEIN"/>
    <property type="match status" value="1"/>
</dbReference>
<evidence type="ECO:0000313" key="4">
    <source>
        <dbReference type="Proteomes" id="UP000440694"/>
    </source>
</evidence>